<gene>
    <name evidence="3" type="ORF">K0B96_13085</name>
</gene>
<name>A0A8F9TU92_9BACT</name>
<feature type="signal peptide" evidence="1">
    <location>
        <begin position="1"/>
        <end position="30"/>
    </location>
</feature>
<evidence type="ECO:0000313" key="3">
    <source>
        <dbReference type="EMBL" id="QYM78230.1"/>
    </source>
</evidence>
<proteinExistence type="predicted"/>
<dbReference type="AlphaFoldDB" id="A0A8F9TU92"/>
<dbReference type="NCBIfam" id="TIGR02595">
    <property type="entry name" value="PEP_CTERM"/>
    <property type="match status" value="1"/>
</dbReference>
<feature type="chain" id="PRO_5034583569" evidence="1">
    <location>
        <begin position="31"/>
        <end position="222"/>
    </location>
</feature>
<organism evidence="3 4">
    <name type="scientific">Horticoccus luteus</name>
    <dbReference type="NCBI Taxonomy" id="2862869"/>
    <lineage>
        <taxon>Bacteria</taxon>
        <taxon>Pseudomonadati</taxon>
        <taxon>Verrucomicrobiota</taxon>
        <taxon>Opitutia</taxon>
        <taxon>Opitutales</taxon>
        <taxon>Opitutaceae</taxon>
        <taxon>Horticoccus</taxon>
    </lineage>
</organism>
<evidence type="ECO:0000313" key="4">
    <source>
        <dbReference type="Proteomes" id="UP000825051"/>
    </source>
</evidence>
<protein>
    <submittedName>
        <fullName evidence="3">PEP-CTERM sorting domain-containing protein</fullName>
    </submittedName>
</protein>
<dbReference type="InterPro" id="IPR013424">
    <property type="entry name" value="Ice-binding_C"/>
</dbReference>
<sequence>MPAIPRSSFAKTLGVAVPASAALLASHAGAAIVSTDLGSGLAITPTGPNTSLYFSAAIDDVVGNTGRASYSSTDSFQFQVVFVQPSDMKPQFIGVGDSSFAVQTSSPFLKSYSSGDTVPGMADFSATSLVYDFTSGATYVGLRFGNDSVYHYGWAKVNIQTSTAEDKRMTLYGFAYNTVANESILAGETSAIPEPSTYAALAGLLAGSAALFRRRQLRRRAA</sequence>
<keyword evidence="1" id="KW-0732">Signal</keyword>
<dbReference type="Proteomes" id="UP000825051">
    <property type="component" value="Chromosome"/>
</dbReference>
<reference evidence="3" key="1">
    <citation type="submission" date="2021-08" db="EMBL/GenBank/DDBJ databases">
        <title>Genome of a novel bacterium of the phylum Verrucomicrobia, Oleiharenicola sp. KSB-15.</title>
        <authorList>
            <person name="Chung J.-H."/>
            <person name="Ahn J.-H."/>
            <person name="Yoon Y."/>
            <person name="Kim D.-Y."/>
            <person name="An S.-H."/>
            <person name="Park I."/>
            <person name="Yeon J."/>
        </authorList>
    </citation>
    <scope>NUCLEOTIDE SEQUENCE</scope>
    <source>
        <strain evidence="3">KSB-15</strain>
    </source>
</reference>
<dbReference type="EMBL" id="CP080507">
    <property type="protein sequence ID" value="QYM78230.1"/>
    <property type="molecule type" value="Genomic_DNA"/>
</dbReference>
<evidence type="ECO:0000259" key="2">
    <source>
        <dbReference type="Pfam" id="PF07589"/>
    </source>
</evidence>
<feature type="domain" description="Ice-binding protein C-terminal" evidence="2">
    <location>
        <begin position="191"/>
        <end position="215"/>
    </location>
</feature>
<dbReference type="RefSeq" id="WP_220161334.1">
    <property type="nucleotide sequence ID" value="NZ_CP080507.1"/>
</dbReference>
<keyword evidence="4" id="KW-1185">Reference proteome</keyword>
<evidence type="ECO:0000256" key="1">
    <source>
        <dbReference type="SAM" id="SignalP"/>
    </source>
</evidence>
<dbReference type="Pfam" id="PF07589">
    <property type="entry name" value="PEP-CTERM"/>
    <property type="match status" value="1"/>
</dbReference>
<dbReference type="KEGG" id="ole:K0B96_13085"/>
<accession>A0A8F9TU92</accession>